<evidence type="ECO:0000256" key="1">
    <source>
        <dbReference type="SAM" id="MobiDB-lite"/>
    </source>
</evidence>
<dbReference type="RefSeq" id="WP_205290687.1">
    <property type="nucleotide sequence ID" value="NZ_CP074406.1"/>
</dbReference>
<evidence type="ECO:0000256" key="2">
    <source>
        <dbReference type="SAM" id="Phobius"/>
    </source>
</evidence>
<keyword evidence="4" id="KW-1185">Reference proteome</keyword>
<dbReference type="AlphaFoldDB" id="A0A938Y8F5"/>
<gene>
    <name evidence="3" type="ORF">JK386_05740</name>
</gene>
<dbReference type="Gene3D" id="2.60.40.230">
    <property type="entry name" value="Neocarzinostatin-like"/>
    <property type="match status" value="1"/>
</dbReference>
<evidence type="ECO:0000313" key="3">
    <source>
        <dbReference type="EMBL" id="MBM9459396.1"/>
    </source>
</evidence>
<protein>
    <recommendedName>
        <fullName evidence="5">Htaa domain-containing protein</fullName>
    </recommendedName>
</protein>
<feature type="compositionally biased region" description="Polar residues" evidence="1">
    <location>
        <begin position="216"/>
        <end position="231"/>
    </location>
</feature>
<dbReference type="PROSITE" id="PS51318">
    <property type="entry name" value="TAT"/>
    <property type="match status" value="1"/>
</dbReference>
<keyword evidence="2" id="KW-0472">Membrane</keyword>
<keyword evidence="2" id="KW-0812">Transmembrane</keyword>
<evidence type="ECO:0000313" key="4">
    <source>
        <dbReference type="Proteomes" id="UP000663791"/>
    </source>
</evidence>
<dbReference type="Proteomes" id="UP000663791">
    <property type="component" value="Unassembled WGS sequence"/>
</dbReference>
<comment type="caution">
    <text evidence="3">The sequence shown here is derived from an EMBL/GenBank/DDBJ whole genome shotgun (WGS) entry which is preliminary data.</text>
</comment>
<feature type="transmembrane region" description="Helical" evidence="2">
    <location>
        <begin position="365"/>
        <end position="386"/>
    </location>
</feature>
<sequence length="397" mass="40012">MNRIMRARRVRVRGGRGRRGLVALATGLVLAAVPALAGPLPAAQAAARVSIANDQGSAAIDPTYSTRLKVTGRGFQSIRSGHGGIYVFFGTVSGQWRPSKGGSTGENYFYVPDNESKDNAGHQSYVAFPGSDTAASANGGVVSADGRWSATVTVPGATFKAVDRKGRVRTVDCRKVTCGIITVGAHGVANSANETFTPVAVKDLYGGKQPPGGGSTAPSATATQDSGTATAQPDAGDATGDGASPDATGEVPAAGKPVLSVDRTSAVAGRVLSFTARGLPAGAQVSAVLDDGVAAAGPFLVSAQGQVTGVLTLPLDLGSGTHELRLFGLAGEDAPLVRFAVAPADDTTPVAAQTEAAEETDVDGLGIWFFLAAGLILLAAVLRLVLLARRPKAADAA</sequence>
<organism evidence="3 4">
    <name type="scientific">Nocardioides faecalis</name>
    <dbReference type="NCBI Taxonomy" id="2803858"/>
    <lineage>
        <taxon>Bacteria</taxon>
        <taxon>Bacillati</taxon>
        <taxon>Actinomycetota</taxon>
        <taxon>Actinomycetes</taxon>
        <taxon>Propionibacteriales</taxon>
        <taxon>Nocardioidaceae</taxon>
        <taxon>Nocardioides</taxon>
    </lineage>
</organism>
<proteinExistence type="predicted"/>
<accession>A0A938Y8F5</accession>
<keyword evidence="2" id="KW-1133">Transmembrane helix</keyword>
<dbReference type="EMBL" id="JAERTX010000004">
    <property type="protein sequence ID" value="MBM9459396.1"/>
    <property type="molecule type" value="Genomic_DNA"/>
</dbReference>
<dbReference type="InterPro" id="IPR006311">
    <property type="entry name" value="TAT_signal"/>
</dbReference>
<name>A0A938Y8F5_9ACTN</name>
<evidence type="ECO:0008006" key="5">
    <source>
        <dbReference type="Google" id="ProtNLM"/>
    </source>
</evidence>
<reference evidence="3" key="1">
    <citation type="submission" date="2021-01" db="EMBL/GenBank/DDBJ databases">
        <title>Novel species in genus Nocardioides.</title>
        <authorList>
            <person name="Zhang G."/>
        </authorList>
    </citation>
    <scope>NUCLEOTIDE SEQUENCE</scope>
    <source>
        <strain evidence="3">Zg-536</strain>
    </source>
</reference>
<feature type="region of interest" description="Disordered" evidence="1">
    <location>
        <begin position="207"/>
        <end position="256"/>
    </location>
</feature>